<name>S4PF53_9NEOP</name>
<organism evidence="1">
    <name type="scientific">Pararge aegeria</name>
    <name type="common">speckled wood butterfly</name>
    <dbReference type="NCBI Taxonomy" id="116150"/>
    <lineage>
        <taxon>Eukaryota</taxon>
        <taxon>Metazoa</taxon>
        <taxon>Ecdysozoa</taxon>
        <taxon>Arthropoda</taxon>
        <taxon>Hexapoda</taxon>
        <taxon>Insecta</taxon>
        <taxon>Pterygota</taxon>
        <taxon>Neoptera</taxon>
        <taxon>Endopterygota</taxon>
        <taxon>Lepidoptera</taxon>
        <taxon>Glossata</taxon>
        <taxon>Ditrysia</taxon>
        <taxon>Papilionoidea</taxon>
        <taxon>Nymphalidae</taxon>
        <taxon>Satyrinae</taxon>
        <taxon>Satyrini</taxon>
        <taxon>Parargina</taxon>
        <taxon>Pararge</taxon>
    </lineage>
</organism>
<reference evidence="1" key="1">
    <citation type="journal article" date="2013" name="BMC Genomics">
        <title>Unscrambling butterfly oogenesis.</title>
        <authorList>
            <person name="Carter J.M."/>
            <person name="Baker S.C."/>
            <person name="Pink R."/>
            <person name="Carter D.R."/>
            <person name="Collins A."/>
            <person name="Tomlin J."/>
            <person name="Gibbs M."/>
            <person name="Breuker C.J."/>
        </authorList>
    </citation>
    <scope>NUCLEOTIDE SEQUENCE</scope>
    <source>
        <tissue evidence="1">Ovary</tissue>
    </source>
</reference>
<protein>
    <submittedName>
        <fullName evidence="1">FK506-binding protein 6</fullName>
    </submittedName>
</protein>
<feature type="non-terminal residue" evidence="1">
    <location>
        <position position="69"/>
    </location>
</feature>
<accession>S4PF53</accession>
<reference evidence="1" key="2">
    <citation type="submission" date="2013-05" db="EMBL/GenBank/DDBJ databases">
        <authorList>
            <person name="Carter J.-M."/>
            <person name="Baker S.C."/>
            <person name="Pink R."/>
            <person name="Carter D.R.F."/>
            <person name="Collins A."/>
            <person name="Tomlin J."/>
            <person name="Gibbs M."/>
            <person name="Breuker C.J."/>
        </authorList>
    </citation>
    <scope>NUCLEOTIDE SEQUENCE</scope>
    <source>
        <tissue evidence="1">Ovary</tissue>
    </source>
</reference>
<feature type="non-terminal residue" evidence="1">
    <location>
        <position position="1"/>
    </location>
</feature>
<dbReference type="EMBL" id="GAIX01001284">
    <property type="protein sequence ID" value="JAA91276.1"/>
    <property type="molecule type" value="Transcribed_RNA"/>
</dbReference>
<sequence>YNVKSAEKEKELWQNAFQSGPEKKKLVYNVDEEFKNDVLEMCQSLEGRNEYSKFDLPNGLTKDEVEFIK</sequence>
<proteinExistence type="predicted"/>
<evidence type="ECO:0000313" key="1">
    <source>
        <dbReference type="EMBL" id="JAA91276.1"/>
    </source>
</evidence>
<dbReference type="AlphaFoldDB" id="S4PF53"/>